<feature type="region of interest" description="Disordered" evidence="1">
    <location>
        <begin position="1"/>
        <end position="41"/>
    </location>
</feature>
<proteinExistence type="predicted"/>
<reference evidence="2 3" key="1">
    <citation type="journal article" date="2010" name="Genome Biol. Evol.">
        <title>The sequence of a 1.8-mb bacterial linear plasmid reveals a rich evolutionary reservoir of secondary metabolic pathways.</title>
        <authorList>
            <person name="Medema M.H."/>
            <person name="Trefzer A."/>
            <person name="Kovalchuk A."/>
            <person name="van den Berg M."/>
            <person name="Mueller U."/>
            <person name="Heijne W."/>
            <person name="Wu L."/>
            <person name="Alam M.T."/>
            <person name="Ronning C.M."/>
            <person name="Nierman W.C."/>
            <person name="Bovenberg R.A.L."/>
            <person name="Breitling R."/>
            <person name="Takano E."/>
        </authorList>
    </citation>
    <scope>NUCLEOTIDE SEQUENCE [LARGE SCALE GENOMIC DNA]</scope>
    <source>
        <strain evidence="3">ATCC 27064 / DSM 738 / JCM 4710 / NBRC 13307 / NCIMB 12785 / NRRL 3585 / VKM Ac-602</strain>
    </source>
</reference>
<evidence type="ECO:0000313" key="2">
    <source>
        <dbReference type="EMBL" id="EFG07896.1"/>
    </source>
</evidence>
<dbReference type="AlphaFoldDB" id="B5GWJ6"/>
<dbReference type="CDD" id="cd15482">
    <property type="entry name" value="Sialidase_non-viral"/>
    <property type="match status" value="1"/>
</dbReference>
<evidence type="ECO:0000313" key="3">
    <source>
        <dbReference type="Proteomes" id="UP000002357"/>
    </source>
</evidence>
<accession>B5GWJ6</accession>
<dbReference type="OrthoDB" id="4323700at2"/>
<organism evidence="2 3">
    <name type="scientific">Streptomyces clavuligerus</name>
    <dbReference type="NCBI Taxonomy" id="1901"/>
    <lineage>
        <taxon>Bacteria</taxon>
        <taxon>Bacillati</taxon>
        <taxon>Actinomycetota</taxon>
        <taxon>Actinomycetes</taxon>
        <taxon>Kitasatosporales</taxon>
        <taxon>Streptomycetaceae</taxon>
        <taxon>Streptomyces</taxon>
    </lineage>
</organism>
<dbReference type="EMBL" id="CM000913">
    <property type="protein sequence ID" value="EFG07896.1"/>
    <property type="molecule type" value="Genomic_DNA"/>
</dbReference>
<sequence>MKRPSFGGKGKSRMTLRVSRDSGRTWGPSTVVREGDGDGDCLPKNGIPYPPCYCPRCTGVQPTPEPSR</sequence>
<evidence type="ECO:0008006" key="4">
    <source>
        <dbReference type="Google" id="ProtNLM"/>
    </source>
</evidence>
<gene>
    <name evidence="2" type="ORF">SCLAV_2823</name>
</gene>
<keyword evidence="3" id="KW-1185">Reference proteome</keyword>
<name>B5GWJ6_STRCL</name>
<evidence type="ECO:0000256" key="1">
    <source>
        <dbReference type="SAM" id="MobiDB-lite"/>
    </source>
</evidence>
<dbReference type="Proteomes" id="UP000002357">
    <property type="component" value="Chromosome"/>
</dbReference>
<protein>
    <recommendedName>
        <fullName evidence="4">Exo-alpha-sialidase</fullName>
    </recommendedName>
</protein>